<dbReference type="InterPro" id="IPR000917">
    <property type="entry name" value="Sulfatase_N"/>
</dbReference>
<evidence type="ECO:0000256" key="2">
    <source>
        <dbReference type="ARBA" id="ARBA00022801"/>
    </source>
</evidence>
<name>A0ABU3Y465_9SPHN</name>
<dbReference type="InterPro" id="IPR050738">
    <property type="entry name" value="Sulfatase"/>
</dbReference>
<reference evidence="6 7" key="1">
    <citation type="submission" date="2023-10" db="EMBL/GenBank/DDBJ databases">
        <title>Sphingomonas sp. HF-S4 16S ribosomal RNA gene Genome sequencing and assembly.</title>
        <authorList>
            <person name="Lee H."/>
        </authorList>
    </citation>
    <scope>NUCLEOTIDE SEQUENCE [LARGE SCALE GENOMIC DNA]</scope>
    <source>
        <strain evidence="6 7">HF-S4</strain>
    </source>
</reference>
<dbReference type="PANTHER" id="PTHR42693">
    <property type="entry name" value="ARYLSULFATASE FAMILY MEMBER"/>
    <property type="match status" value="1"/>
</dbReference>
<dbReference type="RefSeq" id="WP_317225377.1">
    <property type="nucleotide sequence ID" value="NZ_JAWJEJ010000001.1"/>
</dbReference>
<gene>
    <name evidence="6" type="ORF">RZN05_04235</name>
</gene>
<dbReference type="Gene3D" id="3.40.720.10">
    <property type="entry name" value="Alkaline Phosphatase, subunit A"/>
    <property type="match status" value="1"/>
</dbReference>
<keyword evidence="7" id="KW-1185">Reference proteome</keyword>
<dbReference type="Pfam" id="PF00884">
    <property type="entry name" value="Sulfatase"/>
    <property type="match status" value="1"/>
</dbReference>
<feature type="region of interest" description="Disordered" evidence="3">
    <location>
        <begin position="441"/>
        <end position="473"/>
    </location>
</feature>
<dbReference type="EMBL" id="JAWJEJ010000001">
    <property type="protein sequence ID" value="MDV3456181.1"/>
    <property type="molecule type" value="Genomic_DNA"/>
</dbReference>
<keyword evidence="4" id="KW-0732">Signal</keyword>
<keyword evidence="2" id="KW-0378">Hydrolase</keyword>
<feature type="signal peptide" evidence="4">
    <location>
        <begin position="1"/>
        <end position="22"/>
    </location>
</feature>
<accession>A0ABU3Y465</accession>
<dbReference type="PANTHER" id="PTHR42693:SF53">
    <property type="entry name" value="ENDO-4-O-SULFATASE"/>
    <property type="match status" value="1"/>
</dbReference>
<dbReference type="SUPFAM" id="SSF53649">
    <property type="entry name" value="Alkaline phosphatase-like"/>
    <property type="match status" value="1"/>
</dbReference>
<dbReference type="CDD" id="cd16027">
    <property type="entry name" value="SGSH"/>
    <property type="match status" value="1"/>
</dbReference>
<comment type="similarity">
    <text evidence="1">Belongs to the sulfatase family.</text>
</comment>
<comment type="caution">
    <text evidence="6">The sequence shown here is derived from an EMBL/GenBank/DDBJ whole genome shotgun (WGS) entry which is preliminary data.</text>
</comment>
<feature type="chain" id="PRO_5046786222" evidence="4">
    <location>
        <begin position="23"/>
        <end position="473"/>
    </location>
</feature>
<evidence type="ECO:0000313" key="7">
    <source>
        <dbReference type="Proteomes" id="UP001273531"/>
    </source>
</evidence>
<feature type="domain" description="Sulfatase N-terminal" evidence="5">
    <location>
        <begin position="35"/>
        <end position="302"/>
    </location>
</feature>
<evidence type="ECO:0000313" key="6">
    <source>
        <dbReference type="EMBL" id="MDV3456181.1"/>
    </source>
</evidence>
<evidence type="ECO:0000256" key="3">
    <source>
        <dbReference type="SAM" id="MobiDB-lite"/>
    </source>
</evidence>
<sequence length="473" mass="51875">MKFGTVLRSVIATTSLVTIAQAGAIAQHAGGQARPNLVVFLADDLGNDLTPWGDPNVRAPNLAKLAQDGMVLDRAFVASPACAPSRAALLTGLMPARNGAEANQKAPREDVRKLPSYLQALGYEVVAFGKVSHYKQTGMYGFDHFEHDTFHDPDGVASAIAWLKARKSTKPLVIFVGSNWPHVPWPETTEGYDPAAITLPPKTVDTPVTRDARARYYAAVSKLDKEVGDTLDAVDQVLGKDTFVLFSSDHGAQWPFGKWNLYDTGTRVPTIVRWGGHVKPGTRTKAMVSWVDILPTLVDVAGGKAPAGIDGKSFAPVLRGAAKARAEIYTTHNNDGSINVYPMRSVRTDRWKYIANLHPEYTYTTHIDRWVKRVDSGKYFPSWREAAKGDPAAKAIVDAYYHRPKEELYDLSNDPEEKRNLAADPRQAGVLKSLRAKLAAWRTSQGDNRPVEGTPHFEEGPLYGEPDPNLPSK</sequence>
<proteinExistence type="inferred from homology"/>
<protein>
    <submittedName>
        <fullName evidence="6">Sulfatase</fullName>
    </submittedName>
</protein>
<dbReference type="Proteomes" id="UP001273531">
    <property type="component" value="Unassembled WGS sequence"/>
</dbReference>
<evidence type="ECO:0000256" key="1">
    <source>
        <dbReference type="ARBA" id="ARBA00008779"/>
    </source>
</evidence>
<organism evidence="6 7">
    <name type="scientific">Sphingomonas agrestis</name>
    <dbReference type="NCBI Taxonomy" id="3080540"/>
    <lineage>
        <taxon>Bacteria</taxon>
        <taxon>Pseudomonadati</taxon>
        <taxon>Pseudomonadota</taxon>
        <taxon>Alphaproteobacteria</taxon>
        <taxon>Sphingomonadales</taxon>
        <taxon>Sphingomonadaceae</taxon>
        <taxon>Sphingomonas</taxon>
    </lineage>
</organism>
<evidence type="ECO:0000256" key="4">
    <source>
        <dbReference type="SAM" id="SignalP"/>
    </source>
</evidence>
<dbReference type="InterPro" id="IPR017850">
    <property type="entry name" value="Alkaline_phosphatase_core_sf"/>
</dbReference>
<evidence type="ECO:0000259" key="5">
    <source>
        <dbReference type="Pfam" id="PF00884"/>
    </source>
</evidence>